<protein>
    <submittedName>
        <fullName evidence="1">Uncharacterized protein</fullName>
    </submittedName>
</protein>
<dbReference type="AlphaFoldDB" id="G1W9S6"/>
<comment type="caution">
    <text evidence="1">The sequence shown here is derived from an EMBL/GenBank/DDBJ whole genome shotgun (WGS) entry which is preliminary data.</text>
</comment>
<dbReference type="PATRIC" id="fig|702438.4.peg.595"/>
<evidence type="ECO:0000313" key="1">
    <source>
        <dbReference type="EMBL" id="EGV34244.1"/>
    </source>
</evidence>
<organism evidence="1 2">
    <name type="scientific">Segatella oulorum F0390</name>
    <dbReference type="NCBI Taxonomy" id="702438"/>
    <lineage>
        <taxon>Bacteria</taxon>
        <taxon>Pseudomonadati</taxon>
        <taxon>Bacteroidota</taxon>
        <taxon>Bacteroidia</taxon>
        <taxon>Bacteroidales</taxon>
        <taxon>Prevotellaceae</taxon>
        <taxon>Segatella</taxon>
    </lineage>
</organism>
<keyword evidence="2" id="KW-1185">Reference proteome</keyword>
<name>G1W9S6_9BACT</name>
<gene>
    <name evidence="1" type="ORF">HMPREF9431_00577</name>
</gene>
<dbReference type="HOGENOM" id="CLU_199041_0_0_10"/>
<reference evidence="1 2" key="1">
    <citation type="submission" date="2011-07" db="EMBL/GenBank/DDBJ databases">
        <title>The Genome Sequence of Prevotella oulorum F0390.</title>
        <authorList>
            <consortium name="The Broad Institute Genome Sequencing Platform"/>
            <consortium name="The Broad Institute Genome Sequencing Center for Infectious Disease"/>
            <person name="Earl A."/>
            <person name="Ward D."/>
            <person name="Feldgarden M."/>
            <person name="Gevers D."/>
            <person name="Izard J."/>
            <person name="Ganesan A."/>
            <person name="Baranova O.V."/>
            <person name="Blanton J.M."/>
            <person name="Tanner A.C."/>
            <person name="Dewhirst F.E."/>
            <person name="Young S.K."/>
            <person name="Zeng Q."/>
            <person name="Gargeya S."/>
            <person name="Fitzgerald M."/>
            <person name="Haas B."/>
            <person name="Abouelleil A."/>
            <person name="Alvarado L."/>
            <person name="Arachchi H.M."/>
            <person name="Berlin A."/>
            <person name="Brown A."/>
            <person name="Chapman S.B."/>
            <person name="Chen Z."/>
            <person name="Dunbar C."/>
            <person name="Freedman E."/>
            <person name="Gearin G."/>
            <person name="Gellesch M."/>
            <person name="Goldberg J."/>
            <person name="Griggs A."/>
            <person name="Gujja S."/>
            <person name="Heiman D."/>
            <person name="Howarth C."/>
            <person name="Larson L."/>
            <person name="Lui A."/>
            <person name="MacDonald P.J.P."/>
            <person name="Mehta T."/>
            <person name="Montmayeur A."/>
            <person name="Murphy C."/>
            <person name="Neiman D."/>
            <person name="Pearson M."/>
            <person name="Priest M."/>
            <person name="Roberts A."/>
            <person name="Saif S."/>
            <person name="Shea T."/>
            <person name="Shenoy N."/>
            <person name="Sisk P."/>
            <person name="Stolte C."/>
            <person name="Sykes S."/>
            <person name="Wortman J."/>
            <person name="Nusbaum C."/>
            <person name="Birren B."/>
        </authorList>
    </citation>
    <scope>NUCLEOTIDE SEQUENCE [LARGE SCALE GENOMIC DNA]</scope>
    <source>
        <strain evidence="1 2">F0390</strain>
    </source>
</reference>
<sequence length="60" mass="6724">MHRALPPPFFEIKKCVYRYDLGVTVDDVICFKASYSLGVTVDDVIYFKTSYSLGVTVASP</sequence>
<accession>G1W9S6</accession>
<proteinExistence type="predicted"/>
<dbReference type="EMBL" id="ADGI01000018">
    <property type="protein sequence ID" value="EGV34244.1"/>
    <property type="molecule type" value="Genomic_DNA"/>
</dbReference>
<evidence type="ECO:0000313" key="2">
    <source>
        <dbReference type="Proteomes" id="UP000005141"/>
    </source>
</evidence>
<dbReference type="Proteomes" id="UP000005141">
    <property type="component" value="Unassembled WGS sequence"/>
</dbReference>